<protein>
    <recommendedName>
        <fullName evidence="3">COP9 signalosome complex subunit 5</fullName>
    </recommendedName>
</protein>
<dbReference type="PROSITE" id="PS50249">
    <property type="entry name" value="MPN"/>
    <property type="match status" value="1"/>
</dbReference>
<evidence type="ECO:0000259" key="12">
    <source>
        <dbReference type="PROSITE" id="PS50249"/>
    </source>
</evidence>
<keyword evidence="5" id="KW-0479">Metal-binding</keyword>
<dbReference type="SUPFAM" id="SSF102712">
    <property type="entry name" value="JAB1/MPN domain"/>
    <property type="match status" value="1"/>
</dbReference>
<gene>
    <name evidence="13" type="primary">FGENESH: predicted gene_10.162</name>
    <name evidence="13" type="ORF">BN2166_0053250</name>
</gene>
<comment type="similarity">
    <text evidence="1">Belongs to the peptidase M67A family. CSN5 subfamily.</text>
</comment>
<keyword evidence="14" id="KW-1185">Reference proteome</keyword>
<organism evidence="13 14">
    <name type="scientific">Rhodotorula toruloides</name>
    <name type="common">Yeast</name>
    <name type="synonym">Rhodosporidium toruloides</name>
    <dbReference type="NCBI Taxonomy" id="5286"/>
    <lineage>
        <taxon>Eukaryota</taxon>
        <taxon>Fungi</taxon>
        <taxon>Dikarya</taxon>
        <taxon>Basidiomycota</taxon>
        <taxon>Pucciniomycotina</taxon>
        <taxon>Microbotryomycetes</taxon>
        <taxon>Sporidiobolales</taxon>
        <taxon>Sporidiobolaceae</taxon>
        <taxon>Rhodotorula</taxon>
    </lineage>
</organism>
<dbReference type="CDD" id="cd08069">
    <property type="entry name" value="MPN_RPN11_CSN5"/>
    <property type="match status" value="1"/>
</dbReference>
<dbReference type="InterPro" id="IPR000555">
    <property type="entry name" value="JAMM/MPN+_dom"/>
</dbReference>
<dbReference type="STRING" id="5286.A0A0K3CIH9"/>
<dbReference type="InterPro" id="IPR050242">
    <property type="entry name" value="JAMM_MPN+_peptidase_M67A"/>
</dbReference>
<evidence type="ECO:0000256" key="4">
    <source>
        <dbReference type="ARBA" id="ARBA00022670"/>
    </source>
</evidence>
<dbReference type="PANTHER" id="PTHR10410">
    <property type="entry name" value="EUKARYOTIC TRANSLATION INITIATION FACTOR 3 -RELATED"/>
    <property type="match status" value="1"/>
</dbReference>
<keyword evidence="8" id="KW-0862">Zinc</keyword>
<keyword evidence="7" id="KW-0378">Hydrolase</keyword>
<dbReference type="InterPro" id="IPR040961">
    <property type="entry name" value="CSN5_C"/>
</dbReference>
<evidence type="ECO:0000256" key="9">
    <source>
        <dbReference type="ARBA" id="ARBA00023049"/>
    </source>
</evidence>
<dbReference type="AlphaFoldDB" id="A0A0K3CIH9"/>
<dbReference type="GO" id="GO:0000338">
    <property type="term" value="P:protein deneddylation"/>
    <property type="evidence" value="ECO:0007669"/>
    <property type="project" value="UniProtKB-ARBA"/>
</dbReference>
<dbReference type="Pfam" id="PF18323">
    <property type="entry name" value="CSN5_C"/>
    <property type="match status" value="1"/>
</dbReference>
<dbReference type="InterPro" id="IPR037518">
    <property type="entry name" value="MPN"/>
</dbReference>
<name>A0A0K3CIH9_RHOTO</name>
<evidence type="ECO:0000256" key="11">
    <source>
        <dbReference type="SAM" id="MobiDB-lite"/>
    </source>
</evidence>
<comment type="function">
    <text evidence="10">Catalytic Component of the COP9 signalosome (CSN) complex that acts as an regulator of the ubiquitin (Ubl) conjugation pathway by mediating the deneddylation of the cullin subunit of SCF-type E3 ubiquitin-protein ligase complexes.</text>
</comment>
<dbReference type="Proteomes" id="UP000199069">
    <property type="component" value="Unassembled WGS sequence"/>
</dbReference>
<dbReference type="Pfam" id="PF01398">
    <property type="entry name" value="JAB"/>
    <property type="match status" value="1"/>
</dbReference>
<evidence type="ECO:0000256" key="8">
    <source>
        <dbReference type="ARBA" id="ARBA00022833"/>
    </source>
</evidence>
<keyword evidence="9" id="KW-0482">Metalloprotease</keyword>
<sequence>MAASSESVAQASFSLANNIQETDEVFKYDKQGQQDQLKARPWKQDPHHFKKVRISAVALIKMVMHARSGGQYEIMGLMQGKLDGDTFVVMDAFALPVVGTETRVNAANEANEFMIQYIESSPAIGRPENIVGWYHSHPGYGCWLSGIDVMTQKTNQQFQDPFLAVVIDPNRTISAGRVEIGAFRTYPDGYTPPNASTSEYQSIPVDKIEDFGVHANSYYPLEVSHFKSTHDTKLLDLLWNKYWVMTLSQSPLVSNRAYATTQLSDLVAKLRNTETSVSHRCNISHMSPLIVQIRQHLNSSKEASGGKGKGKAVGEQADEGGAAGKKAEVTETPLARVVKDSSKMAGEASNGLIGALVKDALFSGGKLGQAGVVQATGEGGSLVLPPVVS</sequence>
<evidence type="ECO:0000256" key="5">
    <source>
        <dbReference type="ARBA" id="ARBA00022723"/>
    </source>
</evidence>
<dbReference type="GO" id="GO:0008180">
    <property type="term" value="C:COP9 signalosome"/>
    <property type="evidence" value="ECO:0007669"/>
    <property type="project" value="UniProtKB-KW"/>
</dbReference>
<evidence type="ECO:0000313" key="13">
    <source>
        <dbReference type="EMBL" id="CTR09464.1"/>
    </source>
</evidence>
<dbReference type="Gene3D" id="3.40.140.10">
    <property type="entry name" value="Cytidine Deaminase, domain 2"/>
    <property type="match status" value="1"/>
</dbReference>
<feature type="region of interest" description="Disordered" evidence="11">
    <location>
        <begin position="300"/>
        <end position="328"/>
    </location>
</feature>
<reference evidence="13 14" key="1">
    <citation type="submission" date="2015-07" db="EMBL/GenBank/DDBJ databases">
        <authorList>
            <person name="Cajimat M.N.B."/>
            <person name="Milazzo M.L."/>
            <person name="Fulhorst C.F."/>
        </authorList>
    </citation>
    <scope>NUCLEOTIDE SEQUENCE [LARGE SCALE GENOMIC DNA]</scope>
    <source>
        <strain evidence="13">Single colony</strain>
    </source>
</reference>
<dbReference type="GO" id="GO:0006508">
    <property type="term" value="P:proteolysis"/>
    <property type="evidence" value="ECO:0007669"/>
    <property type="project" value="UniProtKB-KW"/>
</dbReference>
<dbReference type="EMBL" id="CWKI01000010">
    <property type="protein sequence ID" value="CTR09464.1"/>
    <property type="molecule type" value="Genomic_DNA"/>
</dbReference>
<evidence type="ECO:0000256" key="2">
    <source>
        <dbReference type="ARBA" id="ARBA00011098"/>
    </source>
</evidence>
<dbReference type="GO" id="GO:0046872">
    <property type="term" value="F:metal ion binding"/>
    <property type="evidence" value="ECO:0007669"/>
    <property type="project" value="UniProtKB-KW"/>
</dbReference>
<dbReference type="OMA" id="VEQNEMR"/>
<dbReference type="GO" id="GO:0008237">
    <property type="term" value="F:metallopeptidase activity"/>
    <property type="evidence" value="ECO:0007669"/>
    <property type="project" value="UniProtKB-KW"/>
</dbReference>
<dbReference type="SMART" id="SM00232">
    <property type="entry name" value="JAB_MPN"/>
    <property type="match status" value="1"/>
</dbReference>
<proteinExistence type="inferred from homology"/>
<dbReference type="FunFam" id="3.40.140.10:FF:000003">
    <property type="entry name" value="COP9 signalosome complex subunit 5"/>
    <property type="match status" value="1"/>
</dbReference>
<evidence type="ECO:0000256" key="7">
    <source>
        <dbReference type="ARBA" id="ARBA00022801"/>
    </source>
</evidence>
<evidence type="ECO:0000256" key="6">
    <source>
        <dbReference type="ARBA" id="ARBA00022790"/>
    </source>
</evidence>
<keyword evidence="4" id="KW-0645">Protease</keyword>
<feature type="domain" description="MPN" evidence="12">
    <location>
        <begin position="52"/>
        <end position="189"/>
    </location>
</feature>
<comment type="subunit">
    <text evidence="2">Component of the COP9 signalosome (CSN) complex.</text>
</comment>
<evidence type="ECO:0000256" key="1">
    <source>
        <dbReference type="ARBA" id="ARBA00006008"/>
    </source>
</evidence>
<keyword evidence="6" id="KW-0736">Signalosome</keyword>
<evidence type="ECO:0000256" key="3">
    <source>
        <dbReference type="ARBA" id="ARBA00014880"/>
    </source>
</evidence>
<evidence type="ECO:0000313" key="14">
    <source>
        <dbReference type="Proteomes" id="UP000199069"/>
    </source>
</evidence>
<accession>A0A0K3CIH9</accession>
<evidence type="ECO:0000256" key="10">
    <source>
        <dbReference type="ARBA" id="ARBA00058010"/>
    </source>
</evidence>